<gene>
    <name evidence="3" type="ORF">GCE9029_01177</name>
</gene>
<evidence type="ECO:0000256" key="1">
    <source>
        <dbReference type="ARBA" id="ARBA00004328"/>
    </source>
</evidence>
<dbReference type="STRING" id="1796497.GCE9029_01177"/>
<name>A0A128EWN8_9GAMM</name>
<evidence type="ECO:0000313" key="3">
    <source>
        <dbReference type="EMBL" id="CZF78979.1"/>
    </source>
</evidence>
<feature type="domain" description="Phage capsid-like C-terminal" evidence="2">
    <location>
        <begin position="19"/>
        <end position="275"/>
    </location>
</feature>
<dbReference type="Proteomes" id="UP000071641">
    <property type="component" value="Unassembled WGS sequence"/>
</dbReference>
<evidence type="ECO:0000313" key="4">
    <source>
        <dbReference type="Proteomes" id="UP000071641"/>
    </source>
</evidence>
<evidence type="ECO:0000259" key="2">
    <source>
        <dbReference type="Pfam" id="PF05065"/>
    </source>
</evidence>
<organism evidence="3 4">
    <name type="scientific">Grimontia celer</name>
    <dbReference type="NCBI Taxonomy" id="1796497"/>
    <lineage>
        <taxon>Bacteria</taxon>
        <taxon>Pseudomonadati</taxon>
        <taxon>Pseudomonadota</taxon>
        <taxon>Gammaproteobacteria</taxon>
        <taxon>Vibrionales</taxon>
        <taxon>Vibrionaceae</taxon>
        <taxon>Grimontia</taxon>
    </lineage>
</organism>
<sequence>MNLQTHLIKAYSYTPTLSKPELSRAITEAAYNTSSLLQEIGKEYTNNPTYRNVYVTHPTIEDAMEGAVIPPSTVQTYTTTGADFSKTSSSIELTNEVLDMSKFDIESNTAMLVGNVLASKVSEIVIADILERTPDGVNPPAEAQEQVRLLKSGIAGEWGGDIQGVFQFLSDALKSIPDVYDRDSKLFLNKNNFVDFASTVTAEGEQVWLIQGGLLLGRYECVICDQLDDDTMLFGSLGAAFDLVAMEGNQTVDPITKPDVLKITETNKFANVAKDTGALIAMKAEVIIV</sequence>
<dbReference type="OrthoDB" id="5915630at2"/>
<accession>A0A128EWN8</accession>
<dbReference type="RefSeq" id="WP_062661645.1">
    <property type="nucleotide sequence ID" value="NZ_FIZX01000001.1"/>
</dbReference>
<dbReference type="InterPro" id="IPR054612">
    <property type="entry name" value="Phage_capsid-like_C"/>
</dbReference>
<protein>
    <submittedName>
        <fullName evidence="3">Phage capsid family protein</fullName>
    </submittedName>
</protein>
<comment type="subcellular location">
    <subcellularLocation>
        <location evidence="1">Virion</location>
    </subcellularLocation>
</comment>
<reference evidence="4" key="1">
    <citation type="submission" date="2016-02" db="EMBL/GenBank/DDBJ databases">
        <authorList>
            <person name="Rodrigo-Torres Lidia"/>
            <person name="Arahal R.David."/>
        </authorList>
    </citation>
    <scope>NUCLEOTIDE SEQUENCE [LARGE SCALE GENOMIC DNA]</scope>
    <source>
        <strain evidence="4">CECT 9029</strain>
    </source>
</reference>
<proteinExistence type="predicted"/>
<dbReference type="InterPro" id="IPR024455">
    <property type="entry name" value="Phage_capsid"/>
</dbReference>
<dbReference type="EMBL" id="FIZX01000001">
    <property type="protein sequence ID" value="CZF78979.1"/>
    <property type="molecule type" value="Genomic_DNA"/>
</dbReference>
<keyword evidence="4" id="KW-1185">Reference proteome</keyword>
<dbReference type="AlphaFoldDB" id="A0A128EWN8"/>
<dbReference type="SUPFAM" id="SSF56563">
    <property type="entry name" value="Major capsid protein gp5"/>
    <property type="match status" value="1"/>
</dbReference>
<dbReference type="Pfam" id="PF05065">
    <property type="entry name" value="Phage_capsid"/>
    <property type="match status" value="1"/>
</dbReference>
<dbReference type="NCBIfam" id="TIGR01554">
    <property type="entry name" value="major_cap_HK97"/>
    <property type="match status" value="1"/>
</dbReference>